<dbReference type="Proteomes" id="UP000003598">
    <property type="component" value="Unassembled WGS sequence"/>
</dbReference>
<evidence type="ECO:0000313" key="2">
    <source>
        <dbReference type="Proteomes" id="UP000003598"/>
    </source>
</evidence>
<sequence>MKSKAKITIGLVDADLLNGGTRHPNLVLLKLAGFLHDNDIKFHLITDKEEDISGYYAIYMSKVFSFTPDPPFYERVKGTRLERKFHIGGTGDYAIKKDVKDFKSARTRDMNRLEQDCFLNQLTNKRGGPRSKGIDMRRQMPYYHLYDEYVEKKIAEGRKPSYFNDYKYYSIGFLTRGCVRHCPFCVNKLENEVYRYSELEWFLDQERDEKGKLVRPYIYLWDDNFLASEKDIWKPMLENLIASKRPFQFRQGLDERILAESEDGPMIAEMLSKCKYHGDFIFAFDNWKDRDKIVKALKIWKHYNPKKSTKFYLFCGYMMKAGDDDKLYSDLKTLFDRIRILMQYGCFGYVMRHADYENHDLSNIYVQIARWCNQPQFYRYMSFWEYCYRNQSFWEQKTKKLDVPNQIPFEEFEARYRNGYYSKDGIRLCKTMQTLMDFIDRFPSHREDILEFMGYKLKSLTNPKLWE</sequence>
<keyword evidence="2" id="KW-1185">Reference proteome</keyword>
<protein>
    <recommendedName>
        <fullName evidence="3">Radical SAM domain protein</fullName>
    </recommendedName>
</protein>
<dbReference type="HOGENOM" id="CLU_060960_0_0_10"/>
<dbReference type="STRING" id="762968.HMPREF9441_02499"/>
<name>G5SSZ9_9BACT</name>
<dbReference type="PATRIC" id="fig|762968.3.peg.2231"/>
<evidence type="ECO:0008006" key="3">
    <source>
        <dbReference type="Google" id="ProtNLM"/>
    </source>
</evidence>
<evidence type="ECO:0000313" key="1">
    <source>
        <dbReference type="EMBL" id="EHG99786.1"/>
    </source>
</evidence>
<dbReference type="OrthoDB" id="9801659at2"/>
<proteinExistence type="predicted"/>
<accession>G5SSZ9</accession>
<comment type="caution">
    <text evidence="1">The sequence shown here is derived from an EMBL/GenBank/DDBJ whole genome shotgun (WGS) entry which is preliminary data.</text>
</comment>
<dbReference type="AlphaFoldDB" id="G5SSZ9"/>
<organism evidence="1 2">
    <name type="scientific">Paraprevotella clara YIT 11840</name>
    <dbReference type="NCBI Taxonomy" id="762968"/>
    <lineage>
        <taxon>Bacteria</taxon>
        <taxon>Pseudomonadati</taxon>
        <taxon>Bacteroidota</taxon>
        <taxon>Bacteroidia</taxon>
        <taxon>Bacteroidales</taxon>
        <taxon>Prevotellaceae</taxon>
        <taxon>Paraprevotella</taxon>
    </lineage>
</organism>
<dbReference type="GeneID" id="93557898"/>
<dbReference type="RefSeq" id="WP_008621058.1">
    <property type="nucleotide sequence ID" value="NZ_JH376605.1"/>
</dbReference>
<reference evidence="1 2" key="1">
    <citation type="submission" date="2011-03" db="EMBL/GenBank/DDBJ databases">
        <authorList>
            <person name="Weinstock G."/>
            <person name="Sodergren E."/>
            <person name="Clifton S."/>
            <person name="Fulton L."/>
            <person name="Fulton B."/>
            <person name="Courtney L."/>
            <person name="Fronick C."/>
            <person name="Harrison M."/>
            <person name="Strong C."/>
            <person name="Farmer C."/>
            <person name="Delahaunty K."/>
            <person name="Markovic C."/>
            <person name="Hall O."/>
            <person name="Minx P."/>
            <person name="Tomlinson C."/>
            <person name="Mitreva M."/>
            <person name="Hou S."/>
            <person name="Chen J."/>
            <person name="Wollam A."/>
            <person name="Pepin K.H."/>
            <person name="Johnson M."/>
            <person name="Bhonagiri V."/>
            <person name="Zhang X."/>
            <person name="Suruliraj S."/>
            <person name="Warren W."/>
            <person name="Chinwalla A."/>
            <person name="Mardis E.R."/>
            <person name="Wilson R.K."/>
        </authorList>
    </citation>
    <scope>NUCLEOTIDE SEQUENCE [LARGE SCALE GENOMIC DNA]</scope>
    <source>
        <strain evidence="1 2">YIT 11840</strain>
    </source>
</reference>
<gene>
    <name evidence="1" type="ORF">HMPREF9441_02499</name>
</gene>
<dbReference type="EMBL" id="AFFY01000033">
    <property type="protein sequence ID" value="EHG99786.1"/>
    <property type="molecule type" value="Genomic_DNA"/>
</dbReference>
<dbReference type="eggNOG" id="COG1032">
    <property type="taxonomic scope" value="Bacteria"/>
</dbReference>